<dbReference type="InterPro" id="IPR009078">
    <property type="entry name" value="Ferritin-like_SF"/>
</dbReference>
<dbReference type="Proteomes" id="UP000295718">
    <property type="component" value="Unassembled WGS sequence"/>
</dbReference>
<dbReference type="InterPro" id="IPR048574">
    <property type="entry name" value="RUBY_RBDX"/>
</dbReference>
<dbReference type="InterPro" id="IPR012347">
    <property type="entry name" value="Ferritin-like"/>
</dbReference>
<dbReference type="InterPro" id="IPR052364">
    <property type="entry name" value="Rubrerythrin"/>
</dbReference>
<evidence type="ECO:0000256" key="1">
    <source>
        <dbReference type="ARBA" id="ARBA00001965"/>
    </source>
</evidence>
<proteinExistence type="predicted"/>
<dbReference type="GO" id="GO:0016491">
    <property type="term" value="F:oxidoreductase activity"/>
    <property type="evidence" value="ECO:0007669"/>
    <property type="project" value="InterPro"/>
</dbReference>
<dbReference type="SUPFAM" id="SSF57802">
    <property type="entry name" value="Rubredoxin-like"/>
    <property type="match status" value="1"/>
</dbReference>
<dbReference type="Gene3D" id="1.20.1260.10">
    <property type="match status" value="1"/>
</dbReference>
<dbReference type="GO" id="GO:0046872">
    <property type="term" value="F:metal ion binding"/>
    <property type="evidence" value="ECO:0007669"/>
    <property type="project" value="UniProtKB-KW"/>
</dbReference>
<comment type="cofactor">
    <cofactor evidence="1">
        <name>Fe(3+)</name>
        <dbReference type="ChEBI" id="CHEBI:29034"/>
    </cofactor>
</comment>
<organism evidence="7 8">
    <name type="scientific">Kineothrix alysoides</name>
    <dbReference type="NCBI Taxonomy" id="1469948"/>
    <lineage>
        <taxon>Bacteria</taxon>
        <taxon>Bacillati</taxon>
        <taxon>Bacillota</taxon>
        <taxon>Clostridia</taxon>
        <taxon>Lachnospirales</taxon>
        <taxon>Lachnospiraceae</taxon>
        <taxon>Kineothrix</taxon>
    </lineage>
</organism>
<evidence type="ECO:0000313" key="8">
    <source>
        <dbReference type="Proteomes" id="UP000295718"/>
    </source>
</evidence>
<gene>
    <name evidence="7" type="ORF">EDD76_11768</name>
</gene>
<keyword evidence="4" id="KW-0249">Electron transport</keyword>
<sequence>MEFRESRTYRNLLRVYEEELMFSSRFALYGEIAQTDGYITISRLYNTLSGQDLEHARIWLRAIYEGTLPSTATNLIESANAEYAIAGNQYQEYVQIAREEGFDHIAALFAGVANIDYNHATLLQQQYDNVVSGQVFCKPEEIVWVCMQCGNIMSGLCAPEICPVCGFPQGYYRPLNSCPY</sequence>
<protein>
    <submittedName>
        <fullName evidence="7">Rubrerythrin</fullName>
    </submittedName>
</protein>
<keyword evidence="8" id="KW-1185">Reference proteome</keyword>
<dbReference type="Pfam" id="PF21349">
    <property type="entry name" value="RUBY_RBDX"/>
    <property type="match status" value="1"/>
</dbReference>
<evidence type="ECO:0000256" key="3">
    <source>
        <dbReference type="ARBA" id="ARBA00022723"/>
    </source>
</evidence>
<dbReference type="SUPFAM" id="SSF47240">
    <property type="entry name" value="Ferritin-like"/>
    <property type="match status" value="1"/>
</dbReference>
<feature type="domain" description="Ferritin-like diiron" evidence="6">
    <location>
        <begin position="2"/>
        <end position="134"/>
    </location>
</feature>
<dbReference type="InterPro" id="IPR003251">
    <property type="entry name" value="Rr_diiron-bd_dom"/>
</dbReference>
<evidence type="ECO:0000256" key="2">
    <source>
        <dbReference type="ARBA" id="ARBA00022448"/>
    </source>
</evidence>
<dbReference type="Gene3D" id="2.20.28.10">
    <property type="match status" value="1"/>
</dbReference>
<dbReference type="InterPro" id="IPR009040">
    <property type="entry name" value="Ferritin-like_diiron"/>
</dbReference>
<evidence type="ECO:0000313" key="7">
    <source>
        <dbReference type="EMBL" id="TCL55033.1"/>
    </source>
</evidence>
<dbReference type="RefSeq" id="WP_031392604.1">
    <property type="nucleotide sequence ID" value="NZ_JPNB01000003.1"/>
</dbReference>
<reference evidence="7 8" key="1">
    <citation type="submission" date="2019-03" db="EMBL/GenBank/DDBJ databases">
        <title>Genomic Encyclopedia of Type Strains, Phase IV (KMG-IV): sequencing the most valuable type-strain genomes for metagenomic binning, comparative biology and taxonomic classification.</title>
        <authorList>
            <person name="Goeker M."/>
        </authorList>
    </citation>
    <scope>NUCLEOTIDE SEQUENCE [LARGE SCALE GENOMIC DNA]</scope>
    <source>
        <strain evidence="7 8">DSM 100556</strain>
    </source>
</reference>
<dbReference type="EMBL" id="SLUO01000017">
    <property type="protein sequence ID" value="TCL55033.1"/>
    <property type="molecule type" value="Genomic_DNA"/>
</dbReference>
<dbReference type="STRING" id="1469948.GCA_000732725_03985"/>
<accession>A0A4R1QQ69</accession>
<dbReference type="PROSITE" id="PS50905">
    <property type="entry name" value="FERRITIN_LIKE"/>
    <property type="match status" value="1"/>
</dbReference>
<evidence type="ECO:0000259" key="6">
    <source>
        <dbReference type="PROSITE" id="PS50905"/>
    </source>
</evidence>
<dbReference type="Pfam" id="PF02915">
    <property type="entry name" value="Rubrerythrin"/>
    <property type="match status" value="1"/>
</dbReference>
<evidence type="ECO:0000256" key="4">
    <source>
        <dbReference type="ARBA" id="ARBA00022982"/>
    </source>
</evidence>
<dbReference type="AlphaFoldDB" id="A0A4R1QQ69"/>
<name>A0A4R1QQ69_9FIRM</name>
<keyword evidence="2" id="KW-0813">Transport</keyword>
<keyword evidence="3" id="KW-0479">Metal-binding</keyword>
<keyword evidence="5" id="KW-0408">Iron</keyword>
<evidence type="ECO:0000256" key="5">
    <source>
        <dbReference type="ARBA" id="ARBA00023004"/>
    </source>
</evidence>
<dbReference type="PANTHER" id="PTHR43865">
    <property type="entry name" value="RUBRERYTHRIN-RELATED"/>
    <property type="match status" value="1"/>
</dbReference>
<dbReference type="PANTHER" id="PTHR43865:SF1">
    <property type="entry name" value="RUBRERYTHRIN-RELATED"/>
    <property type="match status" value="1"/>
</dbReference>
<dbReference type="OrthoDB" id="9799749at2"/>
<comment type="caution">
    <text evidence="7">The sequence shown here is derived from an EMBL/GenBank/DDBJ whole genome shotgun (WGS) entry which is preliminary data.</text>
</comment>